<dbReference type="WBParaSite" id="SBAD_0000010801-mRNA-1">
    <property type="protein sequence ID" value="SBAD_0000010801-mRNA-1"/>
    <property type="gene ID" value="SBAD_0000010801"/>
</dbReference>
<dbReference type="PANTHER" id="PTHR46457">
    <property type="entry name" value="DNA REPAIR PROTEIN RAD51 HOMOLOG 4"/>
    <property type="match status" value="1"/>
</dbReference>
<dbReference type="GO" id="GO:0003697">
    <property type="term" value="F:single-stranded DNA binding"/>
    <property type="evidence" value="ECO:0007669"/>
    <property type="project" value="TreeGrafter"/>
</dbReference>
<dbReference type="InterPro" id="IPR051988">
    <property type="entry name" value="HRR_RAD51_Paralog"/>
</dbReference>
<dbReference type="AlphaFoldDB" id="A0A183I904"/>
<dbReference type="InterPro" id="IPR027417">
    <property type="entry name" value="P-loop_NTPase"/>
</dbReference>
<dbReference type="GO" id="GO:0140664">
    <property type="term" value="F:ATP-dependent DNA damage sensor activity"/>
    <property type="evidence" value="ECO:0007669"/>
    <property type="project" value="InterPro"/>
</dbReference>
<dbReference type="GO" id="GO:0000400">
    <property type="term" value="F:four-way junction DNA binding"/>
    <property type="evidence" value="ECO:0007669"/>
    <property type="project" value="TreeGrafter"/>
</dbReference>
<evidence type="ECO:0000256" key="1">
    <source>
        <dbReference type="ARBA" id="ARBA00004123"/>
    </source>
</evidence>
<dbReference type="PROSITE" id="PS50162">
    <property type="entry name" value="RECA_2"/>
    <property type="match status" value="1"/>
</dbReference>
<proteinExistence type="predicted"/>
<evidence type="ECO:0000259" key="3">
    <source>
        <dbReference type="PROSITE" id="PS50162"/>
    </source>
</evidence>
<dbReference type="SUPFAM" id="SSF52540">
    <property type="entry name" value="P-loop containing nucleoside triphosphate hydrolases"/>
    <property type="match status" value="1"/>
</dbReference>
<dbReference type="Gene3D" id="3.40.50.300">
    <property type="entry name" value="P-loop containing nucleotide triphosphate hydrolases"/>
    <property type="match status" value="1"/>
</dbReference>
<dbReference type="InterPro" id="IPR020588">
    <property type="entry name" value="RecA_ATP-bd"/>
</dbReference>
<dbReference type="GO" id="GO:0007131">
    <property type="term" value="P:reciprocal meiotic recombination"/>
    <property type="evidence" value="ECO:0007669"/>
    <property type="project" value="TreeGrafter"/>
</dbReference>
<name>A0A183I904_9BILA</name>
<evidence type="ECO:0000313" key="4">
    <source>
        <dbReference type="WBParaSite" id="SBAD_0000010801-mRNA-1"/>
    </source>
</evidence>
<organism evidence="4">
    <name type="scientific">Soboliphyme baturini</name>
    <dbReference type="NCBI Taxonomy" id="241478"/>
    <lineage>
        <taxon>Eukaryota</taxon>
        <taxon>Metazoa</taxon>
        <taxon>Ecdysozoa</taxon>
        <taxon>Nematoda</taxon>
        <taxon>Enoplea</taxon>
        <taxon>Dorylaimia</taxon>
        <taxon>Dioctophymatida</taxon>
        <taxon>Dioctophymatoidea</taxon>
        <taxon>Soboliphymatidae</taxon>
        <taxon>Soboliphyme</taxon>
    </lineage>
</organism>
<dbReference type="GO" id="GO:0005815">
    <property type="term" value="C:microtubule organizing center"/>
    <property type="evidence" value="ECO:0007669"/>
    <property type="project" value="TreeGrafter"/>
</dbReference>
<feature type="domain" description="RecA family profile 1" evidence="3">
    <location>
        <begin position="1"/>
        <end position="144"/>
    </location>
</feature>
<dbReference type="GO" id="GO:0000723">
    <property type="term" value="P:telomere maintenance"/>
    <property type="evidence" value="ECO:0007669"/>
    <property type="project" value="TreeGrafter"/>
</dbReference>
<sequence>LYIHNCFHRIDKIIGGGLFSGEITEIAGPPGSGKTQFCLTFAASTVMKSGCRVLYVDSTGSFSSFRFSEVLLSRSPQFQEETLHEHLRRMLVVTVADYQQLAELIENLTENVDDILFNLKAIIVDHIGTILSPLSWSCYKTGTK</sequence>
<dbReference type="PANTHER" id="PTHR46457:SF1">
    <property type="entry name" value="DNA REPAIR PROTEIN RAD51 HOMOLOG 4"/>
    <property type="match status" value="1"/>
</dbReference>
<dbReference type="GO" id="GO:0005657">
    <property type="term" value="C:replication fork"/>
    <property type="evidence" value="ECO:0007669"/>
    <property type="project" value="TreeGrafter"/>
</dbReference>
<comment type="subcellular location">
    <subcellularLocation>
        <location evidence="1">Nucleus</location>
    </subcellularLocation>
</comment>
<dbReference type="GO" id="GO:0000724">
    <property type="term" value="P:double-strand break repair via homologous recombination"/>
    <property type="evidence" value="ECO:0007669"/>
    <property type="project" value="TreeGrafter"/>
</dbReference>
<evidence type="ECO:0000256" key="2">
    <source>
        <dbReference type="ARBA" id="ARBA00023242"/>
    </source>
</evidence>
<reference evidence="4" key="1">
    <citation type="submission" date="2016-06" db="UniProtKB">
        <authorList>
            <consortium name="WormBaseParasite"/>
        </authorList>
    </citation>
    <scope>IDENTIFICATION</scope>
</reference>
<dbReference type="Pfam" id="PF06745">
    <property type="entry name" value="ATPase"/>
    <property type="match status" value="1"/>
</dbReference>
<dbReference type="GO" id="GO:0005524">
    <property type="term" value="F:ATP binding"/>
    <property type="evidence" value="ECO:0007669"/>
    <property type="project" value="InterPro"/>
</dbReference>
<accession>A0A183I904</accession>
<dbReference type="InterPro" id="IPR014774">
    <property type="entry name" value="KaiC-like_dom"/>
</dbReference>
<dbReference type="GO" id="GO:0033063">
    <property type="term" value="C:Rad51B-Rad51C-Rad51D-XRCC2 complex"/>
    <property type="evidence" value="ECO:0007669"/>
    <property type="project" value="TreeGrafter"/>
</dbReference>
<dbReference type="GO" id="GO:0042148">
    <property type="term" value="P:DNA strand invasion"/>
    <property type="evidence" value="ECO:0007669"/>
    <property type="project" value="TreeGrafter"/>
</dbReference>
<keyword evidence="2" id="KW-0539">Nucleus</keyword>
<protein>
    <submittedName>
        <fullName evidence="4">RECA_2 domain-containing protein</fullName>
    </submittedName>
</protein>